<evidence type="ECO:0000313" key="1">
    <source>
        <dbReference type="EMBL" id="OQP59513.1"/>
    </source>
</evidence>
<accession>A0A1V9FME0</accession>
<organism evidence="1 2">
    <name type="scientific">Niastella vici</name>
    <dbReference type="NCBI Taxonomy" id="1703345"/>
    <lineage>
        <taxon>Bacteria</taxon>
        <taxon>Pseudomonadati</taxon>
        <taxon>Bacteroidota</taxon>
        <taxon>Chitinophagia</taxon>
        <taxon>Chitinophagales</taxon>
        <taxon>Chitinophagaceae</taxon>
        <taxon>Niastella</taxon>
    </lineage>
</organism>
<dbReference type="AlphaFoldDB" id="A0A1V9FME0"/>
<dbReference type="RefSeq" id="WP_081154691.1">
    <property type="nucleotide sequence ID" value="NZ_LVYD01000078.1"/>
</dbReference>
<keyword evidence="2" id="KW-1185">Reference proteome</keyword>
<dbReference type="EMBL" id="LVYD01000078">
    <property type="protein sequence ID" value="OQP59513.1"/>
    <property type="molecule type" value="Genomic_DNA"/>
</dbReference>
<protein>
    <submittedName>
        <fullName evidence="1">Uncharacterized protein</fullName>
    </submittedName>
</protein>
<proteinExistence type="predicted"/>
<name>A0A1V9FME0_9BACT</name>
<reference evidence="1 2" key="1">
    <citation type="submission" date="2016-03" db="EMBL/GenBank/DDBJ databases">
        <title>Niastella vici sp. nov., isolated from farmland soil.</title>
        <authorList>
            <person name="Chen L."/>
            <person name="Wang D."/>
            <person name="Yang S."/>
            <person name="Wang G."/>
        </authorList>
    </citation>
    <scope>NUCLEOTIDE SEQUENCE [LARGE SCALE GENOMIC DNA]</scope>
    <source>
        <strain evidence="1 2">DJ57</strain>
    </source>
</reference>
<gene>
    <name evidence="1" type="ORF">A3860_37390</name>
</gene>
<evidence type="ECO:0000313" key="2">
    <source>
        <dbReference type="Proteomes" id="UP000192796"/>
    </source>
</evidence>
<dbReference type="Proteomes" id="UP000192796">
    <property type="component" value="Unassembled WGS sequence"/>
</dbReference>
<comment type="caution">
    <text evidence="1">The sequence shown here is derived from an EMBL/GenBank/DDBJ whole genome shotgun (WGS) entry which is preliminary data.</text>
</comment>
<sequence length="79" mass="9044">MITEPAVSSGHEAAFFFLFAKQLAIMRWVWQLHFQNICLIVVVDALFSIVKTQCNPGNPERCCNNLLPIANCVLLFRYQ</sequence>